<dbReference type="SMART" id="SM00895">
    <property type="entry name" value="FCD"/>
    <property type="match status" value="1"/>
</dbReference>
<gene>
    <name evidence="5" type="ORF">FBZ89_10710</name>
</gene>
<dbReference type="GO" id="GO:0003700">
    <property type="term" value="F:DNA-binding transcription factor activity"/>
    <property type="evidence" value="ECO:0007669"/>
    <property type="project" value="InterPro"/>
</dbReference>
<evidence type="ECO:0000259" key="4">
    <source>
        <dbReference type="PROSITE" id="PS50949"/>
    </source>
</evidence>
<dbReference type="CDD" id="cd07377">
    <property type="entry name" value="WHTH_GntR"/>
    <property type="match status" value="1"/>
</dbReference>
<proteinExistence type="predicted"/>
<name>A0A560FFC6_9PROT</name>
<dbReference type="Gene3D" id="1.20.120.530">
    <property type="entry name" value="GntR ligand-binding domain-like"/>
    <property type="match status" value="1"/>
</dbReference>
<keyword evidence="3" id="KW-0804">Transcription</keyword>
<dbReference type="InterPro" id="IPR008920">
    <property type="entry name" value="TF_FadR/GntR_C"/>
</dbReference>
<dbReference type="PANTHER" id="PTHR43537">
    <property type="entry name" value="TRANSCRIPTIONAL REGULATOR, GNTR FAMILY"/>
    <property type="match status" value="1"/>
</dbReference>
<evidence type="ECO:0000256" key="2">
    <source>
        <dbReference type="ARBA" id="ARBA00023125"/>
    </source>
</evidence>
<evidence type="ECO:0000313" key="5">
    <source>
        <dbReference type="EMBL" id="TWB20299.1"/>
    </source>
</evidence>
<dbReference type="OrthoDB" id="9809707at2"/>
<dbReference type="Proteomes" id="UP000319859">
    <property type="component" value="Unassembled WGS sequence"/>
</dbReference>
<dbReference type="SMART" id="SM00345">
    <property type="entry name" value="HTH_GNTR"/>
    <property type="match status" value="1"/>
</dbReference>
<dbReference type="InterPro" id="IPR000524">
    <property type="entry name" value="Tscrpt_reg_HTH_GntR"/>
</dbReference>
<dbReference type="PROSITE" id="PS50949">
    <property type="entry name" value="HTH_GNTR"/>
    <property type="match status" value="1"/>
</dbReference>
<evidence type="ECO:0000313" key="6">
    <source>
        <dbReference type="Proteomes" id="UP000319859"/>
    </source>
</evidence>
<comment type="caution">
    <text evidence="5">The sequence shown here is derived from an EMBL/GenBank/DDBJ whole genome shotgun (WGS) entry which is preliminary data.</text>
</comment>
<dbReference type="InterPro" id="IPR036388">
    <property type="entry name" value="WH-like_DNA-bd_sf"/>
</dbReference>
<organism evidence="5 6">
    <name type="scientific">Nitrospirillum amazonense</name>
    <dbReference type="NCBI Taxonomy" id="28077"/>
    <lineage>
        <taxon>Bacteria</taxon>
        <taxon>Pseudomonadati</taxon>
        <taxon>Pseudomonadota</taxon>
        <taxon>Alphaproteobacteria</taxon>
        <taxon>Rhodospirillales</taxon>
        <taxon>Azospirillaceae</taxon>
        <taxon>Nitrospirillum</taxon>
    </lineage>
</organism>
<evidence type="ECO:0000256" key="3">
    <source>
        <dbReference type="ARBA" id="ARBA00023163"/>
    </source>
</evidence>
<sequence>MDELIAGLTRLGRGSPMGRLHGSLARKLGTDIVTGRYQPGDVLDNEIVNAERLKVSRSAYREALRILAAKGLVESRPKSGTQVCARSRWNLLDPDILAWHFAAEPSKDFIYSLFELRMIVEPGIAALAAERRTGEQLARMTAALDTMDRHTLAAEEGQAADADFHDTLLEASSNPLIGSLAVSIGAAVRWSTIHKLREGVVLRDPIPLHRHVLNAVAARDAEAARDAMRLLITEALRDTAQSFKA</sequence>
<dbReference type="Pfam" id="PF07729">
    <property type="entry name" value="FCD"/>
    <property type="match status" value="1"/>
</dbReference>
<protein>
    <submittedName>
        <fullName evidence="5">GntR family transcriptional regulator</fullName>
    </submittedName>
</protein>
<dbReference type="Pfam" id="PF00392">
    <property type="entry name" value="GntR"/>
    <property type="match status" value="1"/>
</dbReference>
<dbReference type="GO" id="GO:0003677">
    <property type="term" value="F:DNA binding"/>
    <property type="evidence" value="ECO:0007669"/>
    <property type="project" value="UniProtKB-KW"/>
</dbReference>
<keyword evidence="1" id="KW-0805">Transcription regulation</keyword>
<dbReference type="PANTHER" id="PTHR43537:SF44">
    <property type="entry name" value="GNTR FAMILY REGULATORY PROTEIN"/>
    <property type="match status" value="1"/>
</dbReference>
<feature type="domain" description="HTH gntR-type" evidence="4">
    <location>
        <begin position="18"/>
        <end position="86"/>
    </location>
</feature>
<dbReference type="EMBL" id="VITN01000007">
    <property type="protein sequence ID" value="TWB20299.1"/>
    <property type="molecule type" value="Genomic_DNA"/>
</dbReference>
<dbReference type="SUPFAM" id="SSF46785">
    <property type="entry name" value="Winged helix' DNA-binding domain"/>
    <property type="match status" value="1"/>
</dbReference>
<keyword evidence="2" id="KW-0238">DNA-binding</keyword>
<evidence type="ECO:0000256" key="1">
    <source>
        <dbReference type="ARBA" id="ARBA00023015"/>
    </source>
</evidence>
<dbReference type="SUPFAM" id="SSF48008">
    <property type="entry name" value="GntR ligand-binding domain-like"/>
    <property type="match status" value="1"/>
</dbReference>
<dbReference type="InterPro" id="IPR011711">
    <property type="entry name" value="GntR_C"/>
</dbReference>
<dbReference type="AlphaFoldDB" id="A0A560FFC6"/>
<accession>A0A560FFC6</accession>
<dbReference type="RefSeq" id="WP_145750421.1">
    <property type="nucleotide sequence ID" value="NZ_VITN01000007.1"/>
</dbReference>
<reference evidence="5 6" key="1">
    <citation type="submission" date="2019-06" db="EMBL/GenBank/DDBJ databases">
        <title>Genomic Encyclopedia of Type Strains, Phase IV (KMG-V): Genome sequencing to study the core and pangenomes of soil and plant-associated prokaryotes.</title>
        <authorList>
            <person name="Whitman W."/>
        </authorList>
    </citation>
    <scope>NUCLEOTIDE SEQUENCE [LARGE SCALE GENOMIC DNA]</scope>
    <source>
        <strain evidence="5 6">BR 11880</strain>
    </source>
</reference>
<dbReference type="Gene3D" id="1.10.10.10">
    <property type="entry name" value="Winged helix-like DNA-binding domain superfamily/Winged helix DNA-binding domain"/>
    <property type="match status" value="1"/>
</dbReference>
<dbReference type="InterPro" id="IPR036390">
    <property type="entry name" value="WH_DNA-bd_sf"/>
</dbReference>